<dbReference type="OrthoDB" id="10256793at2759"/>
<feature type="zinc finger region" description="CR-type" evidence="7">
    <location>
        <begin position="296"/>
        <end position="377"/>
    </location>
</feature>
<dbReference type="CDD" id="cd10747">
    <property type="entry name" value="DnaJ_C"/>
    <property type="match status" value="1"/>
</dbReference>
<dbReference type="InterPro" id="IPR036410">
    <property type="entry name" value="HSP_DnaJ_Cys-rich_dom_sf"/>
</dbReference>
<evidence type="ECO:0000313" key="11">
    <source>
        <dbReference type="EMBL" id="KJR83453.1"/>
    </source>
</evidence>
<dbReference type="VEuPathDB" id="FungiDB:SPSK_04104"/>
<dbReference type="SUPFAM" id="SSF57938">
    <property type="entry name" value="DnaJ/Hsp40 cysteine-rich domain"/>
    <property type="match status" value="1"/>
</dbReference>
<dbReference type="CDD" id="cd06257">
    <property type="entry name" value="DnaJ"/>
    <property type="match status" value="1"/>
</dbReference>
<dbReference type="GO" id="GO:0005524">
    <property type="term" value="F:ATP binding"/>
    <property type="evidence" value="ECO:0007669"/>
    <property type="project" value="InterPro"/>
</dbReference>
<dbReference type="PROSITE" id="PS51188">
    <property type="entry name" value="ZF_CR"/>
    <property type="match status" value="1"/>
</dbReference>
<dbReference type="Gene3D" id="2.10.230.10">
    <property type="entry name" value="Heat shock protein DnaJ, cysteine-rich domain"/>
    <property type="match status" value="1"/>
</dbReference>
<dbReference type="InterPro" id="IPR018253">
    <property type="entry name" value="DnaJ_domain_CS"/>
</dbReference>
<dbReference type="Pfam" id="PF01556">
    <property type="entry name" value="DnaJ_C"/>
    <property type="match status" value="1"/>
</dbReference>
<evidence type="ECO:0000256" key="7">
    <source>
        <dbReference type="PROSITE-ProRule" id="PRU00546"/>
    </source>
</evidence>
<dbReference type="PANTHER" id="PTHR43096">
    <property type="entry name" value="DNAJ HOMOLOG 1, MITOCHONDRIAL-RELATED"/>
    <property type="match status" value="1"/>
</dbReference>
<evidence type="ECO:0000256" key="8">
    <source>
        <dbReference type="SAM" id="MobiDB-lite"/>
    </source>
</evidence>
<dbReference type="GO" id="GO:0051082">
    <property type="term" value="F:unfolded protein binding"/>
    <property type="evidence" value="ECO:0007669"/>
    <property type="project" value="InterPro"/>
</dbReference>
<protein>
    <recommendedName>
        <fullName evidence="6">DnaJ homolog 1, mitochondrial</fullName>
    </recommendedName>
</protein>
<dbReference type="GeneID" id="27666192"/>
<dbReference type="InterPro" id="IPR036869">
    <property type="entry name" value="J_dom_sf"/>
</dbReference>
<keyword evidence="5" id="KW-0143">Chaperone</keyword>
<feature type="region of interest" description="Disordered" evidence="8">
    <location>
        <begin position="547"/>
        <end position="636"/>
    </location>
</feature>
<dbReference type="FunFam" id="2.10.230.10:FF:000001">
    <property type="entry name" value="DnaJ subfamily A member 2"/>
    <property type="match status" value="1"/>
</dbReference>
<dbReference type="GO" id="GO:0009408">
    <property type="term" value="P:response to heat"/>
    <property type="evidence" value="ECO:0007669"/>
    <property type="project" value="InterPro"/>
</dbReference>
<dbReference type="InterPro" id="IPR012724">
    <property type="entry name" value="DnaJ"/>
</dbReference>
<dbReference type="Proteomes" id="UP000033710">
    <property type="component" value="Unassembled WGS sequence"/>
</dbReference>
<dbReference type="Gene3D" id="1.10.287.110">
    <property type="entry name" value="DnaJ domain"/>
    <property type="match status" value="1"/>
</dbReference>
<dbReference type="AlphaFoldDB" id="A0A0F2M190"/>
<gene>
    <name evidence="11" type="ORF">SPSK_04104</name>
</gene>
<evidence type="ECO:0000256" key="5">
    <source>
        <dbReference type="ARBA" id="ARBA00023186"/>
    </source>
</evidence>
<dbReference type="Pfam" id="PF00684">
    <property type="entry name" value="DnaJ_CXXCXGXG"/>
    <property type="match status" value="1"/>
</dbReference>
<comment type="caution">
    <text evidence="11">The sequence shown here is derived from an EMBL/GenBank/DDBJ whole genome shotgun (WGS) entry which is preliminary data.</text>
</comment>
<dbReference type="InterPro" id="IPR001305">
    <property type="entry name" value="HSP_DnaJ_Cys-rich_dom"/>
</dbReference>
<reference evidence="11 12" key="2">
    <citation type="journal article" date="2015" name="Eukaryot. Cell">
        <title>Asexual propagation of a virulent clone complex in a human and feline outbreak of sporotrichosis.</title>
        <authorList>
            <person name="Teixeira Mde M."/>
            <person name="Rodrigues A.M."/>
            <person name="Tsui C.K."/>
            <person name="de Almeida L.G."/>
            <person name="Van Diepeningen A.D."/>
            <person name="van den Ende B.G."/>
            <person name="Fernandes G.F."/>
            <person name="Kano R."/>
            <person name="Hamelin R.C."/>
            <person name="Lopes-Bezerra L.M."/>
            <person name="Vasconcelos A.T."/>
            <person name="de Hoog S."/>
            <person name="de Camargo Z.P."/>
            <person name="Felipe M.S."/>
        </authorList>
    </citation>
    <scope>NUCLEOTIDE SEQUENCE [LARGE SCALE GENOMIC DNA]</scope>
    <source>
        <strain evidence="11 12">1099-18</strain>
    </source>
</reference>
<dbReference type="InterPro" id="IPR001623">
    <property type="entry name" value="DnaJ_domain"/>
</dbReference>
<dbReference type="FunFam" id="2.60.260.20:FF:000005">
    <property type="entry name" value="Chaperone protein dnaJ 1, mitochondrial"/>
    <property type="match status" value="1"/>
</dbReference>
<evidence type="ECO:0000256" key="2">
    <source>
        <dbReference type="ARBA" id="ARBA00022737"/>
    </source>
</evidence>
<dbReference type="RefSeq" id="XP_016586129.1">
    <property type="nucleotide sequence ID" value="XM_016730915.1"/>
</dbReference>
<dbReference type="Pfam" id="PF00226">
    <property type="entry name" value="DnaJ"/>
    <property type="match status" value="1"/>
</dbReference>
<feature type="region of interest" description="Disordered" evidence="8">
    <location>
        <begin position="25"/>
        <end position="117"/>
    </location>
</feature>
<accession>A0A0F2M190</accession>
<dbReference type="GO" id="GO:0005737">
    <property type="term" value="C:cytoplasm"/>
    <property type="evidence" value="ECO:0007669"/>
    <property type="project" value="TreeGrafter"/>
</dbReference>
<proteinExistence type="inferred from homology"/>
<dbReference type="GO" id="GO:0031072">
    <property type="term" value="F:heat shock protein binding"/>
    <property type="evidence" value="ECO:0007669"/>
    <property type="project" value="InterPro"/>
</dbReference>
<evidence type="ECO:0000256" key="3">
    <source>
        <dbReference type="ARBA" id="ARBA00022771"/>
    </source>
</evidence>
<dbReference type="PROSITE" id="PS00636">
    <property type="entry name" value="DNAJ_1"/>
    <property type="match status" value="1"/>
</dbReference>
<dbReference type="GO" id="GO:0042026">
    <property type="term" value="P:protein refolding"/>
    <property type="evidence" value="ECO:0007669"/>
    <property type="project" value="TreeGrafter"/>
</dbReference>
<feature type="compositionally biased region" description="Low complexity" evidence="8">
    <location>
        <begin position="484"/>
        <end position="498"/>
    </location>
</feature>
<dbReference type="SUPFAM" id="SSF49493">
    <property type="entry name" value="HSP40/DnaJ peptide-binding domain"/>
    <property type="match status" value="2"/>
</dbReference>
<dbReference type="PANTHER" id="PTHR43096:SF52">
    <property type="entry name" value="DNAJ HOMOLOG 1, MITOCHONDRIAL-RELATED"/>
    <property type="match status" value="1"/>
</dbReference>
<feature type="compositionally biased region" description="Basic and acidic residues" evidence="8">
    <location>
        <begin position="614"/>
        <end position="636"/>
    </location>
</feature>
<dbReference type="InterPro" id="IPR008971">
    <property type="entry name" value="HSP40/DnaJ_pept-bd"/>
</dbReference>
<dbReference type="GO" id="GO:0008270">
    <property type="term" value="F:zinc ion binding"/>
    <property type="evidence" value="ECO:0007669"/>
    <property type="project" value="UniProtKB-KW"/>
</dbReference>
<feature type="compositionally biased region" description="Low complexity" evidence="8">
    <location>
        <begin position="64"/>
        <end position="110"/>
    </location>
</feature>
<feature type="compositionally biased region" description="Basic and acidic residues" evidence="8">
    <location>
        <begin position="558"/>
        <end position="572"/>
    </location>
</feature>
<reference evidence="11 12" key="1">
    <citation type="journal article" date="2014" name="BMC Genomics">
        <title>Comparative genomics of the major fungal agents of human and animal Sporotrichosis: Sporothrix schenckii and Sporothrix brasiliensis.</title>
        <authorList>
            <person name="Teixeira M.M."/>
            <person name="de Almeida L.G."/>
            <person name="Kubitschek-Barreira P."/>
            <person name="Alves F.L."/>
            <person name="Kioshima E.S."/>
            <person name="Abadio A.K."/>
            <person name="Fernandes L."/>
            <person name="Derengowski L.S."/>
            <person name="Ferreira K.S."/>
            <person name="Souza R.C."/>
            <person name="Ruiz J.C."/>
            <person name="de Andrade N.C."/>
            <person name="Paes H.C."/>
            <person name="Nicola A.M."/>
            <person name="Albuquerque P."/>
            <person name="Gerber A.L."/>
            <person name="Martins V.P."/>
            <person name="Peconick L.D."/>
            <person name="Neto A.V."/>
            <person name="Chaucanez C.B."/>
            <person name="Silva P.A."/>
            <person name="Cunha O.L."/>
            <person name="de Oliveira F.F."/>
            <person name="dos Santos T.C."/>
            <person name="Barros A.L."/>
            <person name="Soares M.A."/>
            <person name="de Oliveira L.M."/>
            <person name="Marini M.M."/>
            <person name="Villalobos-Duno H."/>
            <person name="Cunha M.M."/>
            <person name="de Hoog S."/>
            <person name="da Silveira J.F."/>
            <person name="Henrissat B."/>
            <person name="Nino-Vega G.A."/>
            <person name="Cisalpino P.S."/>
            <person name="Mora-Montes H.M."/>
            <person name="Almeida S.R."/>
            <person name="Stajich J.E."/>
            <person name="Lopes-Bezerra L.M."/>
            <person name="Vasconcelos A.T."/>
            <person name="Felipe M.S."/>
        </authorList>
    </citation>
    <scope>NUCLEOTIDE SEQUENCE [LARGE SCALE GENOMIC DNA]</scope>
    <source>
        <strain evidence="11 12">1099-18</strain>
    </source>
</reference>
<dbReference type="HAMAP" id="MF_01152">
    <property type="entry name" value="DnaJ"/>
    <property type="match status" value="1"/>
</dbReference>
<keyword evidence="2" id="KW-0677">Repeat</keyword>
<evidence type="ECO:0000256" key="1">
    <source>
        <dbReference type="ARBA" id="ARBA00022723"/>
    </source>
</evidence>
<evidence type="ECO:0000256" key="4">
    <source>
        <dbReference type="ARBA" id="ARBA00022833"/>
    </source>
</evidence>
<dbReference type="CDD" id="cd10719">
    <property type="entry name" value="DnaJ_zf"/>
    <property type="match status" value="1"/>
</dbReference>
<dbReference type="KEGG" id="ssck:SPSK_04104"/>
<evidence type="ECO:0000256" key="6">
    <source>
        <dbReference type="ARBA" id="ARBA00072890"/>
    </source>
</evidence>
<feature type="compositionally biased region" description="Basic and acidic residues" evidence="8">
    <location>
        <begin position="594"/>
        <end position="605"/>
    </location>
</feature>
<organism evidence="11 12">
    <name type="scientific">Sporothrix schenckii 1099-18</name>
    <dbReference type="NCBI Taxonomy" id="1397361"/>
    <lineage>
        <taxon>Eukaryota</taxon>
        <taxon>Fungi</taxon>
        <taxon>Dikarya</taxon>
        <taxon>Ascomycota</taxon>
        <taxon>Pezizomycotina</taxon>
        <taxon>Sordariomycetes</taxon>
        <taxon>Sordariomycetidae</taxon>
        <taxon>Ophiostomatales</taxon>
        <taxon>Ophiostomataceae</taxon>
        <taxon>Sporothrix</taxon>
    </lineage>
</organism>
<feature type="region of interest" description="Disordered" evidence="8">
    <location>
        <begin position="481"/>
        <end position="504"/>
    </location>
</feature>
<dbReference type="EMBL" id="AXCR01000010">
    <property type="protein sequence ID" value="KJR83453.1"/>
    <property type="molecule type" value="Genomic_DNA"/>
</dbReference>
<sequence>MNTSLWTKASLSARPLAPAAHVCRASRTKQTAARRTFSTTTTTATLRSTPPACSQKTQTRRHSSAAFRPASRPRTTTTITTTTSTTTTSTTTTSTTAANTSSSSTSSAQRRSFHATAPVAAQKDPYKVLGVDKTASSSEIKKAYYGLAKKFHPDTNKDATAKERFSEVQSAYEILSDAKKREQYDMFGAAGFDPTGDPSGAGGAHPYGPGANPFGGGGNPFHSGGGGFGGGFGANFNFEDLFQAFAGGAAGGRRAGGGGGGGSSAGQGRNPFQQEVLVGDNIEVQANISFLEAARGVTKTITITPLVTCHTCTGSGLKKGTKRSSCPSCNGTGTRVHFVQGGFQMASTCGTCGGTGTAVPRGGECRTCSGDGAVRERQTISVDIPGGVEDGMRLRVDGQGDAALTGRAGGGPDSGVRGVRGDLYVFVRVAADAKFTRAGADILHTATVPLTTAVLGGEVTVPTLDGSVKVRVATGTSTGDRVTLSGMGMKKLGSSSRRGGSGASGDLRVEFRVAMPKYLSANQRTIVEMLADEMGDKTAKRVMNVGRATGAGDGDGDGDGHKGPATKDDDPASHNNEGFLKSIWHNLTNHPAHQKQDGDAKDAKAGGKTAGGKKGSENKETKETKTDEKKDNEKKP</sequence>
<feature type="domain" description="J" evidence="9">
    <location>
        <begin position="124"/>
        <end position="188"/>
    </location>
</feature>
<feature type="domain" description="CR-type" evidence="10">
    <location>
        <begin position="296"/>
        <end position="377"/>
    </location>
</feature>
<dbReference type="InterPro" id="IPR002939">
    <property type="entry name" value="DnaJ_C"/>
</dbReference>
<dbReference type="Gene3D" id="2.60.260.20">
    <property type="entry name" value="Urease metallochaperone UreE, N-terminal domain"/>
    <property type="match status" value="2"/>
</dbReference>
<evidence type="ECO:0000259" key="9">
    <source>
        <dbReference type="PROSITE" id="PS50076"/>
    </source>
</evidence>
<dbReference type="SUPFAM" id="SSF46565">
    <property type="entry name" value="Chaperone J-domain"/>
    <property type="match status" value="1"/>
</dbReference>
<evidence type="ECO:0000313" key="12">
    <source>
        <dbReference type="Proteomes" id="UP000033710"/>
    </source>
</evidence>
<keyword evidence="4 7" id="KW-0862">Zinc</keyword>
<dbReference type="PRINTS" id="PR00625">
    <property type="entry name" value="JDOMAIN"/>
</dbReference>
<dbReference type="PROSITE" id="PS50076">
    <property type="entry name" value="DNAJ_2"/>
    <property type="match status" value="1"/>
</dbReference>
<name>A0A0F2M190_SPOSC</name>
<dbReference type="SMART" id="SM00271">
    <property type="entry name" value="DnaJ"/>
    <property type="match status" value="1"/>
</dbReference>
<keyword evidence="1 7" id="KW-0479">Metal-binding</keyword>
<feature type="compositionally biased region" description="Low complexity" evidence="8">
    <location>
        <begin position="31"/>
        <end position="49"/>
    </location>
</feature>
<keyword evidence="3 7" id="KW-0863">Zinc-finger</keyword>
<evidence type="ECO:0000259" key="10">
    <source>
        <dbReference type="PROSITE" id="PS51188"/>
    </source>
</evidence>